<name>A0A2M4B698_9DIPT</name>
<proteinExistence type="predicted"/>
<dbReference type="EMBL" id="GGFK01015200">
    <property type="protein sequence ID" value="MBW48521.1"/>
    <property type="molecule type" value="Transcribed_RNA"/>
</dbReference>
<sequence>MVGDRSWLMQHLRYWLLWFWSRGGELFNKLTSIEAVVRRQLLHPFVGRTSGQVWARTSRNHLVTIPCVSATTIIVHSTPFFRRGLQTVSRMG</sequence>
<reference evidence="1" key="1">
    <citation type="submission" date="2018-01" db="EMBL/GenBank/DDBJ databases">
        <title>An insight into the sialome of Amazonian anophelines.</title>
        <authorList>
            <person name="Ribeiro J.M."/>
            <person name="Scarpassa V."/>
            <person name="Calvo E."/>
        </authorList>
    </citation>
    <scope>NUCLEOTIDE SEQUENCE</scope>
    <source>
        <tissue evidence="1">Salivary glands</tissue>
    </source>
</reference>
<evidence type="ECO:0000313" key="1">
    <source>
        <dbReference type="EMBL" id="MBW48521.1"/>
    </source>
</evidence>
<protein>
    <submittedName>
        <fullName evidence="1">Uncharacterized protein</fullName>
    </submittedName>
</protein>
<dbReference type="AlphaFoldDB" id="A0A2M4B698"/>
<accession>A0A2M4B698</accession>
<organism evidence="1">
    <name type="scientific">Anopheles triannulatus</name>
    <dbReference type="NCBI Taxonomy" id="58253"/>
    <lineage>
        <taxon>Eukaryota</taxon>
        <taxon>Metazoa</taxon>
        <taxon>Ecdysozoa</taxon>
        <taxon>Arthropoda</taxon>
        <taxon>Hexapoda</taxon>
        <taxon>Insecta</taxon>
        <taxon>Pterygota</taxon>
        <taxon>Neoptera</taxon>
        <taxon>Endopterygota</taxon>
        <taxon>Diptera</taxon>
        <taxon>Nematocera</taxon>
        <taxon>Culicoidea</taxon>
        <taxon>Culicidae</taxon>
        <taxon>Anophelinae</taxon>
        <taxon>Anopheles</taxon>
    </lineage>
</organism>